<proteinExistence type="inferred from homology"/>
<dbReference type="Gene3D" id="3.40.50.300">
    <property type="entry name" value="P-loop containing nucleotide triphosphate hydrolases"/>
    <property type="match status" value="1"/>
</dbReference>
<dbReference type="Pfam" id="PF00005">
    <property type="entry name" value="ABC_tran"/>
    <property type="match status" value="1"/>
</dbReference>
<accession>A0A511R333</accession>
<dbReference type="PANTHER" id="PTHR43117">
    <property type="entry name" value="OSMOPROTECTANT IMPORT ATP-BINDING PROTEIN OSMV"/>
    <property type="match status" value="1"/>
</dbReference>
<dbReference type="PANTHER" id="PTHR43117:SF4">
    <property type="entry name" value="OSMOPROTECTANT IMPORT ATP-BINDING PROTEIN OSMV"/>
    <property type="match status" value="1"/>
</dbReference>
<dbReference type="InterPro" id="IPR003593">
    <property type="entry name" value="AAA+_ATPase"/>
</dbReference>
<dbReference type="PROSITE" id="PS00211">
    <property type="entry name" value="ABC_TRANSPORTER_1"/>
    <property type="match status" value="1"/>
</dbReference>
<feature type="domain" description="ABC transporter" evidence="6">
    <location>
        <begin position="2"/>
        <end position="236"/>
    </location>
</feature>
<dbReference type="SMART" id="SM00382">
    <property type="entry name" value="AAA"/>
    <property type="match status" value="1"/>
</dbReference>
<feature type="domain" description="CBS" evidence="7">
    <location>
        <begin position="259"/>
        <end position="314"/>
    </location>
</feature>
<comment type="caution">
    <text evidence="8">The sequence shown here is derived from an EMBL/GenBank/DDBJ whole genome shotgun (WGS) entry which is preliminary data.</text>
</comment>
<dbReference type="InterPro" id="IPR017871">
    <property type="entry name" value="ABC_transporter-like_CS"/>
</dbReference>
<dbReference type="PROSITE" id="PS50893">
    <property type="entry name" value="ABC_TRANSPORTER_2"/>
    <property type="match status" value="1"/>
</dbReference>
<dbReference type="InterPro" id="IPR000644">
    <property type="entry name" value="CBS_dom"/>
</dbReference>
<organism evidence="8 9">
    <name type="scientific">Meiothermus hypogaeus NBRC 106114</name>
    <dbReference type="NCBI Taxonomy" id="1227553"/>
    <lineage>
        <taxon>Bacteria</taxon>
        <taxon>Thermotogati</taxon>
        <taxon>Deinococcota</taxon>
        <taxon>Deinococci</taxon>
        <taxon>Thermales</taxon>
        <taxon>Thermaceae</taxon>
        <taxon>Meiothermus</taxon>
    </lineage>
</organism>
<dbReference type="SUPFAM" id="SSF54631">
    <property type="entry name" value="CBS-domain pair"/>
    <property type="match status" value="1"/>
</dbReference>
<evidence type="ECO:0000256" key="1">
    <source>
        <dbReference type="ARBA" id="ARBA00005417"/>
    </source>
</evidence>
<dbReference type="OrthoDB" id="9802264at2"/>
<evidence type="ECO:0000313" key="8">
    <source>
        <dbReference type="EMBL" id="GEM83999.1"/>
    </source>
</evidence>
<evidence type="ECO:0000259" key="7">
    <source>
        <dbReference type="PROSITE" id="PS51371"/>
    </source>
</evidence>
<dbReference type="FunFam" id="3.40.50.300:FF:000425">
    <property type="entry name" value="Probable ABC transporter, ATP-binding subunit"/>
    <property type="match status" value="1"/>
</dbReference>
<dbReference type="SUPFAM" id="SSF52540">
    <property type="entry name" value="P-loop containing nucleoside triphosphate hydrolases"/>
    <property type="match status" value="1"/>
</dbReference>
<dbReference type="GO" id="GO:0016887">
    <property type="term" value="F:ATP hydrolysis activity"/>
    <property type="evidence" value="ECO:0007669"/>
    <property type="project" value="InterPro"/>
</dbReference>
<evidence type="ECO:0000313" key="9">
    <source>
        <dbReference type="Proteomes" id="UP000321197"/>
    </source>
</evidence>
<evidence type="ECO:0000259" key="6">
    <source>
        <dbReference type="PROSITE" id="PS50893"/>
    </source>
</evidence>
<dbReference type="InterPro" id="IPR046342">
    <property type="entry name" value="CBS_dom_sf"/>
</dbReference>
<dbReference type="RefSeq" id="WP_119342224.1">
    <property type="nucleotide sequence ID" value="NZ_BJXL01000071.1"/>
</dbReference>
<keyword evidence="2" id="KW-0813">Transport</keyword>
<sequence length="314" mass="34418">MIRFENVVKRYGDFEALGGVSLEVAQGQLVTLLGPSGCGKTTLLRTVNRLIEPTEGTVFVGNRDVRGLDGVELRRGMGYVIQSIGLFPHMSVLENVMVVPRLLGWKKEKREARAKEMLALVGLEPQTFAGRYPRELSGGQAQRVGLARALAADPPVLLLDEPFGAVDPPTRERLQDEFLKLQSELRKTVLFVTHDLEEAVKISDRICLMNGGRVEQYDPPEVLLRRPKTPFVQSFLGPSRTLLRLSRIPLGGLIEPLDSHRPSVSIPHSASAREAFSTLLASGLRTLGVSDATGRLVGLVRLETLLAAVSEEEA</sequence>
<evidence type="ECO:0000256" key="4">
    <source>
        <dbReference type="ARBA" id="ARBA00022840"/>
    </source>
</evidence>
<dbReference type="PROSITE" id="PS51371">
    <property type="entry name" value="CBS"/>
    <property type="match status" value="1"/>
</dbReference>
<protein>
    <submittedName>
        <fullName evidence="8">Amino acid ABC transporter ATP-binding protein</fullName>
    </submittedName>
</protein>
<keyword evidence="3" id="KW-0547">Nucleotide-binding</keyword>
<dbReference type="InterPro" id="IPR003439">
    <property type="entry name" value="ABC_transporter-like_ATP-bd"/>
</dbReference>
<gene>
    <name evidence="8" type="ORF">MHY01S_21650</name>
</gene>
<evidence type="ECO:0000256" key="5">
    <source>
        <dbReference type="PROSITE-ProRule" id="PRU00703"/>
    </source>
</evidence>
<dbReference type="GO" id="GO:0005524">
    <property type="term" value="F:ATP binding"/>
    <property type="evidence" value="ECO:0007669"/>
    <property type="project" value="UniProtKB-KW"/>
</dbReference>
<dbReference type="Proteomes" id="UP000321197">
    <property type="component" value="Unassembled WGS sequence"/>
</dbReference>
<dbReference type="EMBL" id="BJXL01000071">
    <property type="protein sequence ID" value="GEM83999.1"/>
    <property type="molecule type" value="Genomic_DNA"/>
</dbReference>
<keyword evidence="5" id="KW-0129">CBS domain</keyword>
<name>A0A511R333_9DEIN</name>
<reference evidence="8 9" key="1">
    <citation type="submission" date="2019-07" db="EMBL/GenBank/DDBJ databases">
        <title>Whole genome shotgun sequence of Meiothermus hypogaeus NBRC 106114.</title>
        <authorList>
            <person name="Hosoyama A."/>
            <person name="Uohara A."/>
            <person name="Ohji S."/>
            <person name="Ichikawa N."/>
        </authorList>
    </citation>
    <scope>NUCLEOTIDE SEQUENCE [LARGE SCALE GENOMIC DNA]</scope>
    <source>
        <strain evidence="8 9">NBRC 106114</strain>
    </source>
</reference>
<dbReference type="GO" id="GO:0015697">
    <property type="term" value="P:quaternary ammonium group transport"/>
    <property type="evidence" value="ECO:0007669"/>
    <property type="project" value="UniProtKB-ARBA"/>
</dbReference>
<dbReference type="InterPro" id="IPR027417">
    <property type="entry name" value="P-loop_NTPase"/>
</dbReference>
<dbReference type="AlphaFoldDB" id="A0A511R333"/>
<comment type="similarity">
    <text evidence="1">Belongs to the ABC transporter superfamily.</text>
</comment>
<keyword evidence="4 8" id="KW-0067">ATP-binding</keyword>
<evidence type="ECO:0000256" key="2">
    <source>
        <dbReference type="ARBA" id="ARBA00022448"/>
    </source>
</evidence>
<evidence type="ECO:0000256" key="3">
    <source>
        <dbReference type="ARBA" id="ARBA00022741"/>
    </source>
</evidence>